<dbReference type="NCBIfam" id="NF006160">
    <property type="entry name" value="PRK08304.1"/>
    <property type="match status" value="1"/>
</dbReference>
<dbReference type="Gene3D" id="3.40.47.40">
    <property type="entry name" value="Stage V sporulation protein AD"/>
    <property type="match status" value="1"/>
</dbReference>
<dbReference type="InterPro" id="IPR038369">
    <property type="entry name" value="SpoVAD_sf"/>
</dbReference>
<dbReference type="Proteomes" id="UP000031829">
    <property type="component" value="Chromosome"/>
</dbReference>
<dbReference type="SUPFAM" id="SSF53901">
    <property type="entry name" value="Thiolase-like"/>
    <property type="match status" value="1"/>
</dbReference>
<dbReference type="NCBIfam" id="TIGR02845">
    <property type="entry name" value="spore_V_AD"/>
    <property type="match status" value="1"/>
</dbReference>
<dbReference type="GO" id="GO:0016746">
    <property type="term" value="F:acyltransferase activity"/>
    <property type="evidence" value="ECO:0007669"/>
    <property type="project" value="InterPro"/>
</dbReference>
<evidence type="ECO:0000313" key="2">
    <source>
        <dbReference type="Proteomes" id="UP000031829"/>
    </source>
</evidence>
<dbReference type="NCBIfam" id="NF009069">
    <property type="entry name" value="PRK12404.1"/>
    <property type="match status" value="1"/>
</dbReference>
<sequence>MRKTGKQTWVYENPIYINATGTAVGPKEADGPLGETFDITHKDLHCEEDNWELAERRLMTESIDSCLQKINLSYEDVDLFLAGDLLNQNVTANFVARHNQIPFLCMFGACSTSMETLATGAALVDAGFANRVIASASSHNATAERQFRNPTEYGGQKPDTATATITGAGAALVSKEKGIVRLTSATIGRVMDYGIKNANDMGSAMAPAAADTIQRHLEDLNVAPSEYDLILTGDLSGVGSPILKQLLKDEGYDISTNHNDCGLMVYRPDQNVFAGGSGCGCSAIVTYGHILNELKSGNLKKVFMVATGALLSPTMIQQKESIPTIAHGVVLEHIGEGDDQWSM</sequence>
<reference evidence="1 2" key="1">
    <citation type="journal article" date="2015" name="Genome Announc.">
        <title>Complete genome sequences for 35 biothreat assay-relevant bacillus species.</title>
        <authorList>
            <person name="Johnson S.L."/>
            <person name="Daligault H.E."/>
            <person name="Davenport K.W."/>
            <person name="Jaissle J."/>
            <person name="Frey K.G."/>
            <person name="Ladner J.T."/>
            <person name="Broomall S.M."/>
            <person name="Bishop-Lilly K.A."/>
            <person name="Bruce D.C."/>
            <person name="Gibbons H.S."/>
            <person name="Coyne S.R."/>
            <person name="Lo C.C."/>
            <person name="Meincke L."/>
            <person name="Munk A.C."/>
            <person name="Koroleva G.I."/>
            <person name="Rosenzweig C.N."/>
            <person name="Palacios G.F."/>
            <person name="Redden C.L."/>
            <person name="Minogue T.D."/>
            <person name="Chain P.S."/>
        </authorList>
    </citation>
    <scope>NUCLEOTIDE SEQUENCE [LARGE SCALE GENOMIC DNA]</scope>
    <source>
        <strain evidence="2">ATCC 14581 / DSM 32 / JCM 2506 / NBRC 15308 / NCIMB 9376 / NCTC 10342 / NRRL B-14308 / VKM B-512</strain>
    </source>
</reference>
<dbReference type="InterPro" id="IPR010894">
    <property type="entry name" value="SpoVAD"/>
</dbReference>
<dbReference type="GeneID" id="93644780"/>
<dbReference type="InterPro" id="IPR016039">
    <property type="entry name" value="Thiolase-like"/>
</dbReference>
<organism evidence="1 2">
    <name type="scientific">Priestia megaterium (strain ATCC 14581 / DSM 32 / CCUG 1817 / JCM 2506 / NBRC 15308 / NCIMB 9376 / NCTC 10342 / NRRL B-14308 / VKM B-512 / Ford 19)</name>
    <name type="common">Bacillus megaterium</name>
    <dbReference type="NCBI Taxonomy" id="1348623"/>
    <lineage>
        <taxon>Bacteria</taxon>
        <taxon>Bacillati</taxon>
        <taxon>Bacillota</taxon>
        <taxon>Bacilli</taxon>
        <taxon>Bacillales</taxon>
        <taxon>Bacillaceae</taxon>
        <taxon>Priestia</taxon>
    </lineage>
</organism>
<accession>A0A0B6ABV7</accession>
<gene>
    <name evidence="1" type="primary">spoVAD</name>
    <name evidence="1" type="ORF">BG04_1304</name>
</gene>
<proteinExistence type="predicted"/>
<dbReference type="RefSeq" id="WP_013084932.1">
    <property type="nucleotide sequence ID" value="NZ_BCVB01000001.1"/>
</dbReference>
<dbReference type="HOGENOM" id="CLU_048574_0_0_9"/>
<dbReference type="Pfam" id="PF07451">
    <property type="entry name" value="SpoVAD"/>
    <property type="match status" value="1"/>
</dbReference>
<name>A0A0B6ABV7_PRIM2</name>
<protein>
    <submittedName>
        <fullName evidence="1">Stage V sporulation protein AD</fullName>
    </submittedName>
</protein>
<dbReference type="EMBL" id="CP009920">
    <property type="protein sequence ID" value="AJI21016.1"/>
    <property type="molecule type" value="Genomic_DNA"/>
</dbReference>
<dbReference type="KEGG" id="bmeg:BG04_1304"/>
<dbReference type="PIRSF" id="PIRSF011570">
    <property type="entry name" value="SpoVAD"/>
    <property type="match status" value="1"/>
</dbReference>
<evidence type="ECO:0000313" key="1">
    <source>
        <dbReference type="EMBL" id="AJI21016.1"/>
    </source>
</evidence>
<dbReference type="AlphaFoldDB" id="A0A0B6ABV7"/>